<organism evidence="9 10">
    <name type="scientific">Patella caerulea</name>
    <name type="common">Rayed Mediterranean limpet</name>
    <dbReference type="NCBI Taxonomy" id="87958"/>
    <lineage>
        <taxon>Eukaryota</taxon>
        <taxon>Metazoa</taxon>
        <taxon>Spiralia</taxon>
        <taxon>Lophotrochozoa</taxon>
        <taxon>Mollusca</taxon>
        <taxon>Gastropoda</taxon>
        <taxon>Patellogastropoda</taxon>
        <taxon>Patelloidea</taxon>
        <taxon>Patellidae</taxon>
        <taxon>Patella</taxon>
    </lineage>
</organism>
<dbReference type="AlphaFoldDB" id="A0AAN8JQK9"/>
<dbReference type="EMBL" id="JAZGQO010000007">
    <property type="protein sequence ID" value="KAK6182927.1"/>
    <property type="molecule type" value="Genomic_DNA"/>
</dbReference>
<keyword evidence="3" id="KW-0689">Ribosomal protein</keyword>
<protein>
    <recommendedName>
        <fullName evidence="6">Small ribosomal subunit protein uS10m</fullName>
    </recommendedName>
    <alternativeName>
        <fullName evidence="7">28S ribosomal protein S10, mitochondrial</fullName>
    </alternativeName>
</protein>
<gene>
    <name evidence="9" type="ORF">SNE40_010500</name>
</gene>
<evidence type="ECO:0000259" key="8">
    <source>
        <dbReference type="SMART" id="SM01403"/>
    </source>
</evidence>
<evidence type="ECO:0000256" key="7">
    <source>
        <dbReference type="ARBA" id="ARBA00035544"/>
    </source>
</evidence>
<comment type="caution">
    <text evidence="9">The sequence shown here is derived from an EMBL/GenBank/DDBJ whole genome shotgun (WGS) entry which is preliminary data.</text>
</comment>
<dbReference type="Pfam" id="PF00338">
    <property type="entry name" value="Ribosomal_S10"/>
    <property type="match status" value="1"/>
</dbReference>
<dbReference type="GO" id="GO:0006412">
    <property type="term" value="P:translation"/>
    <property type="evidence" value="ECO:0007669"/>
    <property type="project" value="InterPro"/>
</dbReference>
<evidence type="ECO:0000256" key="3">
    <source>
        <dbReference type="ARBA" id="ARBA00022980"/>
    </source>
</evidence>
<proteinExistence type="inferred from homology"/>
<dbReference type="PANTHER" id="PTHR13334">
    <property type="entry name" value="MITOCHONDRIAL 28S RIBOSOMAL PROTEIN S10"/>
    <property type="match status" value="1"/>
</dbReference>
<dbReference type="InterPro" id="IPR027486">
    <property type="entry name" value="Ribosomal_uS10_dom"/>
</dbReference>
<evidence type="ECO:0000256" key="6">
    <source>
        <dbReference type="ARBA" id="ARBA00035261"/>
    </source>
</evidence>
<evidence type="ECO:0000256" key="5">
    <source>
        <dbReference type="ARBA" id="ARBA00023274"/>
    </source>
</evidence>
<evidence type="ECO:0000256" key="1">
    <source>
        <dbReference type="ARBA" id="ARBA00004173"/>
    </source>
</evidence>
<evidence type="ECO:0000256" key="2">
    <source>
        <dbReference type="ARBA" id="ARBA00007102"/>
    </source>
</evidence>
<keyword evidence="5" id="KW-0687">Ribonucleoprotein</keyword>
<comment type="subcellular location">
    <subcellularLocation>
        <location evidence="1">Mitochondrion</location>
    </subcellularLocation>
</comment>
<dbReference type="GO" id="GO:0003735">
    <property type="term" value="F:structural constituent of ribosome"/>
    <property type="evidence" value="ECO:0007669"/>
    <property type="project" value="InterPro"/>
</dbReference>
<dbReference type="Proteomes" id="UP001347796">
    <property type="component" value="Unassembled WGS sequence"/>
</dbReference>
<evidence type="ECO:0000313" key="9">
    <source>
        <dbReference type="EMBL" id="KAK6182927.1"/>
    </source>
</evidence>
<dbReference type="InterPro" id="IPR040055">
    <property type="entry name" value="Ribosomal_uS10m"/>
</dbReference>
<accession>A0AAN8JQK9</accession>
<sequence length="196" mass="22657">MAAKIISLCNKLTKTCLVNQTYQQHCLRCLSNNISKTPLPSCSFSILSRLYSTKEISEVEPEVNDPDVLYKRIFIEVKGHDPEVINSYQKFTTLAANELDIQIASITTPPRDITRYTQLKSVHIFKKHRVQYEARTHFRVIELKYLTGSTADTYLEYIQRHLPEGMAMKVTKNRLEAIPQHIKDAIIENQPTFEKD</sequence>
<dbReference type="HAMAP" id="MF_00508">
    <property type="entry name" value="Ribosomal_uS10"/>
    <property type="match status" value="1"/>
</dbReference>
<dbReference type="GO" id="GO:0005763">
    <property type="term" value="C:mitochondrial small ribosomal subunit"/>
    <property type="evidence" value="ECO:0007669"/>
    <property type="project" value="InterPro"/>
</dbReference>
<dbReference type="SMART" id="SM01403">
    <property type="entry name" value="Ribosomal_S10"/>
    <property type="match status" value="1"/>
</dbReference>
<evidence type="ECO:0000256" key="4">
    <source>
        <dbReference type="ARBA" id="ARBA00023128"/>
    </source>
</evidence>
<dbReference type="PANTHER" id="PTHR13334:SF4">
    <property type="entry name" value="SMALL RIBOSOMAL SUBUNIT PROTEIN US10M"/>
    <property type="match status" value="1"/>
</dbReference>
<keyword evidence="10" id="KW-1185">Reference proteome</keyword>
<reference evidence="9 10" key="1">
    <citation type="submission" date="2024-01" db="EMBL/GenBank/DDBJ databases">
        <title>The genome of the rayed Mediterranean limpet Patella caerulea (Linnaeus, 1758).</title>
        <authorList>
            <person name="Anh-Thu Weber A."/>
            <person name="Halstead-Nussloch G."/>
        </authorList>
    </citation>
    <scope>NUCLEOTIDE SEQUENCE [LARGE SCALE GENOMIC DNA]</scope>
    <source>
        <strain evidence="9">AATW-2023a</strain>
        <tissue evidence="9">Whole specimen</tissue>
    </source>
</reference>
<dbReference type="InterPro" id="IPR001848">
    <property type="entry name" value="Ribosomal_uS10"/>
</dbReference>
<dbReference type="SUPFAM" id="SSF54999">
    <property type="entry name" value="Ribosomal protein S10"/>
    <property type="match status" value="1"/>
</dbReference>
<comment type="similarity">
    <text evidence="2">Belongs to the universal ribosomal protein uS10 family.</text>
</comment>
<evidence type="ECO:0000313" key="10">
    <source>
        <dbReference type="Proteomes" id="UP001347796"/>
    </source>
</evidence>
<dbReference type="InterPro" id="IPR036838">
    <property type="entry name" value="Ribosomal_uS10_dom_sf"/>
</dbReference>
<feature type="domain" description="Small ribosomal subunit protein uS10" evidence="8">
    <location>
        <begin position="74"/>
        <end position="171"/>
    </location>
</feature>
<keyword evidence="4" id="KW-0496">Mitochondrion</keyword>
<name>A0AAN8JQK9_PATCE</name>
<dbReference type="Gene3D" id="3.30.70.600">
    <property type="entry name" value="Ribosomal protein S10 domain"/>
    <property type="match status" value="1"/>
</dbReference>